<dbReference type="NCBIfam" id="TIGR03696">
    <property type="entry name" value="Rhs_assc_core"/>
    <property type="match status" value="1"/>
</dbReference>
<dbReference type="Gene3D" id="2.180.10.10">
    <property type="entry name" value="RHS repeat-associated core"/>
    <property type="match status" value="1"/>
</dbReference>
<feature type="chain" id="PRO_5018580134" evidence="1">
    <location>
        <begin position="21"/>
        <end position="1212"/>
    </location>
</feature>
<evidence type="ECO:0000259" key="2">
    <source>
        <dbReference type="Pfam" id="PF20041"/>
    </source>
</evidence>
<dbReference type="EMBL" id="SBII01000010">
    <property type="protein sequence ID" value="RWW96708.1"/>
    <property type="molecule type" value="Genomic_DNA"/>
</dbReference>
<dbReference type="OrthoDB" id="2972467at2"/>
<reference evidence="3 4" key="1">
    <citation type="submission" date="2019-01" db="EMBL/GenBank/DDBJ databases">
        <title>Flavobacterium sp. nov.,isolated from freshwater.</title>
        <authorList>
            <person name="Zhang R."/>
            <person name="Du Z.-J."/>
        </authorList>
    </citation>
    <scope>NUCLEOTIDE SEQUENCE [LARGE SCALE GENOMIC DNA]</scope>
    <source>
        <strain evidence="3 4">1E403</strain>
    </source>
</reference>
<keyword evidence="1" id="KW-0732">Signal</keyword>
<accession>A0A3S3QHL9</accession>
<dbReference type="PANTHER" id="PTHR32305">
    <property type="match status" value="1"/>
</dbReference>
<name>A0A3S3QHL9_9FLAO</name>
<evidence type="ECO:0000313" key="3">
    <source>
        <dbReference type="EMBL" id="RWW96708.1"/>
    </source>
</evidence>
<dbReference type="AlphaFoldDB" id="A0A3S3QHL9"/>
<dbReference type="RefSeq" id="WP_128390611.1">
    <property type="nucleotide sequence ID" value="NZ_SBII01000010.1"/>
</dbReference>
<keyword evidence="4" id="KW-1185">Reference proteome</keyword>
<evidence type="ECO:0000256" key="1">
    <source>
        <dbReference type="SAM" id="SignalP"/>
    </source>
</evidence>
<feature type="domain" description="DUF6443" evidence="2">
    <location>
        <begin position="30"/>
        <end position="159"/>
    </location>
</feature>
<organism evidence="3 4">
    <name type="scientific">Flavobacterium cerinum</name>
    <dbReference type="NCBI Taxonomy" id="2502784"/>
    <lineage>
        <taxon>Bacteria</taxon>
        <taxon>Pseudomonadati</taxon>
        <taxon>Bacteroidota</taxon>
        <taxon>Flavobacteriia</taxon>
        <taxon>Flavobacteriales</taxon>
        <taxon>Flavobacteriaceae</taxon>
        <taxon>Flavobacterium</taxon>
    </lineage>
</organism>
<evidence type="ECO:0000313" key="4">
    <source>
        <dbReference type="Proteomes" id="UP000287527"/>
    </source>
</evidence>
<dbReference type="Pfam" id="PF20041">
    <property type="entry name" value="DUF6443"/>
    <property type="match status" value="1"/>
</dbReference>
<dbReference type="InterPro" id="IPR022385">
    <property type="entry name" value="Rhs_assc_core"/>
</dbReference>
<sequence length="1212" mass="135128">MKIKIYALYISLFCSLYGAAQTTTENHVKTTAYRLPTTTSDVTKAKVSVTYYDGLGRPVQQVAGKASATGKDIITHIEYDAFNRQSREYLPYASGASNLSFDSSAKANTEAFYNTAVYENTLNPYSEKFFEPSPLDRIRKEAAPGNIWQGDPYMDNDHTVKFAYQTNTTDDQVSKFTAVATWSDKNKIYEVSLVSSGYYAEGQLYKNVVQNENKTAAVYTGTVTTNKSYLTEEFKDKEGKVVLKRAYWDTDFTDTFFTRALDTYYVYDQYGNLTYVLPPLAEGTTSQLDDLCYQYKYDNMNRQVEKKLPGKNWEYIVYDGLDRIIAVGPTASPFGDGSTGWLYNMYDSFGRLCLTGWYPATINASNRKTLQAANTGTINLLRGTDVIDGINTGYTAAALVPAGFKLLSAKYYDNYTFPGGISSFPAVEGQTVLTEVKGLATGSWTRAVTSSSETFGETAYTLYDNKTRPICNRNTNYLGGYTQTDTKLNFDGTPSYTVNKHKRITSSVELVTREDFAYTEQDRLLRITHKINALPAQLMSYNFYNELGQLISKKVGGVDINGASVAYLQKVDYAYNIRGWLTDINDVTDLALPDGKQDLFGFNINYTDAPINTVNNLVKPKFNGNIAETSWRTTSDNIRRKYGYQYDNLDKLVKSWYQMPGATVSLRNSYNEQVRYDANGNITALKRNGENDKEDATIEIDDLKYTYKGNRLLQVIDATNHPKGFKDSSDNTGDDYTYYDNGDLKTDKNKGIITPIKYNHLNLPVEIVFNNNTSTKINYFYDGEGKKLMKTVTNGALVTTTDYLTGYQYTNGVLDFFPTTEGYVKSTVAGSTTSYNYVFNYKDHLGNVRLSYTLDPADNVVKIMEENHYYPFGLKHNGYSPTQKIFAMSNPPHVVLTPVLNSADATYRYKYNGKELQDELGLNLYDYGARNYDPAIGRWLNIDPLAEKSRRFSPYVYALNNPVFFIDPDGMEARAGGVGFLSGLGAEIAGVKTSFFDGPIAPNPKAKRKNVDFSKYLDGLSPTLNDKNNIPLSSEEQIALGLRNYGGDYSGSVFDKTMYALDQINEYNPIASLWDGISGSISGTDRLGNPQSDFETGLKYASAVPIGRVTTTVGKALTKAELSILRKGINTTLASPNNISHIMQAKHKLNGILKIAGSERNVVRRLYLSLGQQASLPASGTFERIVTVYGENITIRGAVVNGTPRISTAFIP</sequence>
<protein>
    <submittedName>
        <fullName evidence="3">RHS repeat-associated core domain-containing protein</fullName>
    </submittedName>
</protein>
<proteinExistence type="predicted"/>
<comment type="caution">
    <text evidence="3">The sequence shown here is derived from an EMBL/GenBank/DDBJ whole genome shotgun (WGS) entry which is preliminary data.</text>
</comment>
<gene>
    <name evidence="3" type="ORF">EPI11_14030</name>
</gene>
<dbReference type="InterPro" id="IPR045619">
    <property type="entry name" value="DUF6443"/>
</dbReference>
<dbReference type="PANTHER" id="PTHR32305:SF15">
    <property type="entry name" value="PROTEIN RHSA-RELATED"/>
    <property type="match status" value="1"/>
</dbReference>
<dbReference type="InterPro" id="IPR050708">
    <property type="entry name" value="T6SS_VgrG/RHS"/>
</dbReference>
<dbReference type="Proteomes" id="UP000287527">
    <property type="component" value="Unassembled WGS sequence"/>
</dbReference>
<feature type="signal peptide" evidence="1">
    <location>
        <begin position="1"/>
        <end position="20"/>
    </location>
</feature>